<reference evidence="1" key="1">
    <citation type="journal article" date="2014" name="Front. Microbiol.">
        <title>High frequency of phylogenetically diverse reductive dehalogenase-homologous genes in deep subseafloor sedimentary metagenomes.</title>
        <authorList>
            <person name="Kawai M."/>
            <person name="Futagami T."/>
            <person name="Toyoda A."/>
            <person name="Takaki Y."/>
            <person name="Nishi S."/>
            <person name="Hori S."/>
            <person name="Arai W."/>
            <person name="Tsubouchi T."/>
            <person name="Morono Y."/>
            <person name="Uchiyama I."/>
            <person name="Ito T."/>
            <person name="Fujiyama A."/>
            <person name="Inagaki F."/>
            <person name="Takami H."/>
        </authorList>
    </citation>
    <scope>NUCLEOTIDE SEQUENCE</scope>
    <source>
        <strain evidence="1">Expedition CK06-06</strain>
    </source>
</reference>
<dbReference type="Gene3D" id="3.30.420.240">
    <property type="match status" value="1"/>
</dbReference>
<protein>
    <recommendedName>
        <fullName evidence="2">Terminase large subunit gp17-like C-terminal domain-containing protein</fullName>
    </recommendedName>
</protein>
<dbReference type="AlphaFoldDB" id="X0WP07"/>
<dbReference type="EMBL" id="BARS01046766">
    <property type="protein sequence ID" value="GAG32719.1"/>
    <property type="molecule type" value="Genomic_DNA"/>
</dbReference>
<gene>
    <name evidence="1" type="ORF">S01H1_70336</name>
</gene>
<evidence type="ECO:0008006" key="2">
    <source>
        <dbReference type="Google" id="ProtNLM"/>
    </source>
</evidence>
<feature type="non-terminal residue" evidence="1">
    <location>
        <position position="1"/>
    </location>
</feature>
<evidence type="ECO:0000313" key="1">
    <source>
        <dbReference type="EMBL" id="GAG32719.1"/>
    </source>
</evidence>
<proteinExistence type="predicted"/>
<feature type="non-terminal residue" evidence="1">
    <location>
        <position position="246"/>
    </location>
</feature>
<accession>X0WP07</accession>
<comment type="caution">
    <text evidence="1">The sequence shown here is derived from an EMBL/GenBank/DDBJ whole genome shotgun (WGS) entry which is preliminary data.</text>
</comment>
<sequence>LSSLPVAIFKDAVKGKNGFCPMFFGWDVRPERTQEWYDKTRESIPETDLGTLTPEMYMQCNYPKTAEEALEPAQTIAAFNLESLKWMMSEIRNPIPMPDFDDSIVHVYKQHTLGNFYIAATDTSHGVGKDYSVTVIMNVKTGEVVADVFSNIVSEEELAMHSVNLLKYYGSPLWFIEDNDWGRSTILAAMRLHYKNFGYQDKAKTKIGYHTIGGDSGRNALWGSLIPAINNKIILVYNKAGLLQFF</sequence>
<organism evidence="1">
    <name type="scientific">marine sediment metagenome</name>
    <dbReference type="NCBI Taxonomy" id="412755"/>
    <lineage>
        <taxon>unclassified sequences</taxon>
        <taxon>metagenomes</taxon>
        <taxon>ecological metagenomes</taxon>
    </lineage>
</organism>
<name>X0WP07_9ZZZZ</name>